<proteinExistence type="predicted"/>
<protein>
    <submittedName>
        <fullName evidence="1">Uncharacterized protein</fullName>
    </submittedName>
</protein>
<accession>A0A645JK93</accession>
<dbReference type="EMBL" id="VSSQ01142127">
    <property type="protein sequence ID" value="MPN63139.1"/>
    <property type="molecule type" value="Genomic_DNA"/>
</dbReference>
<gene>
    <name evidence="1" type="ORF">SDC9_210893</name>
</gene>
<comment type="caution">
    <text evidence="1">The sequence shown here is derived from an EMBL/GenBank/DDBJ whole genome shotgun (WGS) entry which is preliminary data.</text>
</comment>
<name>A0A645JK93_9ZZZZ</name>
<dbReference type="InterPro" id="IPR036271">
    <property type="entry name" value="Tet_transcr_reg_TetR-rel_C_sf"/>
</dbReference>
<evidence type="ECO:0000313" key="1">
    <source>
        <dbReference type="EMBL" id="MPN63139.1"/>
    </source>
</evidence>
<reference evidence="1" key="1">
    <citation type="submission" date="2019-08" db="EMBL/GenBank/DDBJ databases">
        <authorList>
            <person name="Kucharzyk K."/>
            <person name="Murdoch R.W."/>
            <person name="Higgins S."/>
            <person name="Loffler F."/>
        </authorList>
    </citation>
    <scope>NUCLEOTIDE SEQUENCE</scope>
</reference>
<sequence>MAPNKDFIEIIWDISMIAVDLLTAMPLLFRFMGYGVLTLREEFPEEASRFDNPLDQLFERARRQMDHSAFREDIDVEKALDMIIWTIHGYNNRIAQYDWRQEDWNRHIDKIKDELREYLDLLRKVLYKEGNEV</sequence>
<dbReference type="Gene3D" id="1.10.357.10">
    <property type="entry name" value="Tetracycline Repressor, domain 2"/>
    <property type="match status" value="1"/>
</dbReference>
<organism evidence="1">
    <name type="scientific">bioreactor metagenome</name>
    <dbReference type="NCBI Taxonomy" id="1076179"/>
    <lineage>
        <taxon>unclassified sequences</taxon>
        <taxon>metagenomes</taxon>
        <taxon>ecological metagenomes</taxon>
    </lineage>
</organism>
<dbReference type="SUPFAM" id="SSF48498">
    <property type="entry name" value="Tetracyclin repressor-like, C-terminal domain"/>
    <property type="match status" value="1"/>
</dbReference>
<dbReference type="AlphaFoldDB" id="A0A645JK93"/>